<comment type="caution">
    <text evidence="1">The sequence shown here is derived from an EMBL/GenBank/DDBJ whole genome shotgun (WGS) entry which is preliminary data.</text>
</comment>
<gene>
    <name evidence="1" type="ORF">CEXT_538581</name>
</gene>
<evidence type="ECO:0000313" key="1">
    <source>
        <dbReference type="EMBL" id="GIY35803.1"/>
    </source>
</evidence>
<reference evidence="1 2" key="1">
    <citation type="submission" date="2021-06" db="EMBL/GenBank/DDBJ databases">
        <title>Caerostris extrusa draft genome.</title>
        <authorList>
            <person name="Kono N."/>
            <person name="Arakawa K."/>
        </authorList>
    </citation>
    <scope>NUCLEOTIDE SEQUENCE [LARGE SCALE GENOMIC DNA]</scope>
</reference>
<dbReference type="EMBL" id="BPLR01009962">
    <property type="protein sequence ID" value="GIY35803.1"/>
    <property type="molecule type" value="Genomic_DNA"/>
</dbReference>
<protein>
    <submittedName>
        <fullName evidence="1">Uncharacterized protein</fullName>
    </submittedName>
</protein>
<dbReference type="Proteomes" id="UP001054945">
    <property type="component" value="Unassembled WGS sequence"/>
</dbReference>
<evidence type="ECO:0000313" key="2">
    <source>
        <dbReference type="Proteomes" id="UP001054945"/>
    </source>
</evidence>
<keyword evidence="2" id="KW-1185">Reference proteome</keyword>
<organism evidence="1 2">
    <name type="scientific">Caerostris extrusa</name>
    <name type="common">Bark spider</name>
    <name type="synonym">Caerostris bankana</name>
    <dbReference type="NCBI Taxonomy" id="172846"/>
    <lineage>
        <taxon>Eukaryota</taxon>
        <taxon>Metazoa</taxon>
        <taxon>Ecdysozoa</taxon>
        <taxon>Arthropoda</taxon>
        <taxon>Chelicerata</taxon>
        <taxon>Arachnida</taxon>
        <taxon>Araneae</taxon>
        <taxon>Araneomorphae</taxon>
        <taxon>Entelegynae</taxon>
        <taxon>Araneoidea</taxon>
        <taxon>Araneidae</taxon>
        <taxon>Caerostris</taxon>
    </lineage>
</organism>
<sequence>MGPCGSFMRVVWCGGETMGKSLSLDLISLWDLVQVSSMFDATSSSSLHNHSPQIWKIVVLTATLFLRVKNSNRFISFWEGMSANSATLRRLQDSNPVGAYLGL</sequence>
<proteinExistence type="predicted"/>
<name>A0AAV4SN43_CAEEX</name>
<accession>A0AAV4SN43</accession>
<dbReference type="AlphaFoldDB" id="A0AAV4SN43"/>